<organism evidence="1 2">
    <name type="scientific">Schizophyllum amplum</name>
    <dbReference type="NCBI Taxonomy" id="97359"/>
    <lineage>
        <taxon>Eukaryota</taxon>
        <taxon>Fungi</taxon>
        <taxon>Dikarya</taxon>
        <taxon>Basidiomycota</taxon>
        <taxon>Agaricomycotina</taxon>
        <taxon>Agaricomycetes</taxon>
        <taxon>Agaricomycetidae</taxon>
        <taxon>Agaricales</taxon>
        <taxon>Schizophyllaceae</taxon>
        <taxon>Schizophyllum</taxon>
    </lineage>
</organism>
<keyword evidence="2" id="KW-1185">Reference proteome</keyword>
<comment type="caution">
    <text evidence="1">The sequence shown here is derived from an EMBL/GenBank/DDBJ whole genome shotgun (WGS) entry which is preliminary data.</text>
</comment>
<name>A0A550CXJ9_9AGAR</name>
<sequence length="330" mass="32209">MEQTLPMPALTMWAKQHRPAIIHFHGMPGQGDPEGVRKMAEFMSRGSLYTICSFPRRDGTHGPTALFFPFGSANGPGGGVGLAGAFFVDKGMPELPTPQQAANLMKMMQQTIAAKNATGNIGAGGMGPGAGMGAGGGMGGGMGPSGAMGAAGAMGGAGPTGGAGAMGGNVTGPPIGPAQVNAMQQFLQNPAKMGDFVRALPASTREMLSNAPQHLRGDMLRKLIMQQQVSLWRQRQQAQLGAGGGGAGMGAAGMGGAGMGGAAMGGGSMGGMGGGMGGGAGVGGAMGGMGDNGGMGAMNFGNAGFGQAPGFNADIMQSFAQRNAGSGGGL</sequence>
<reference evidence="1 2" key="1">
    <citation type="journal article" date="2019" name="New Phytol.">
        <title>Comparative genomics reveals unique wood-decay strategies and fruiting body development in the Schizophyllaceae.</title>
        <authorList>
            <person name="Almasi E."/>
            <person name="Sahu N."/>
            <person name="Krizsan K."/>
            <person name="Balint B."/>
            <person name="Kovacs G.M."/>
            <person name="Kiss B."/>
            <person name="Cseklye J."/>
            <person name="Drula E."/>
            <person name="Henrissat B."/>
            <person name="Nagy I."/>
            <person name="Chovatia M."/>
            <person name="Adam C."/>
            <person name="LaButti K."/>
            <person name="Lipzen A."/>
            <person name="Riley R."/>
            <person name="Grigoriev I.V."/>
            <person name="Nagy L.G."/>
        </authorList>
    </citation>
    <scope>NUCLEOTIDE SEQUENCE [LARGE SCALE GENOMIC DNA]</scope>
    <source>
        <strain evidence="1 2">NL-1724</strain>
    </source>
</reference>
<dbReference type="AlphaFoldDB" id="A0A550CXJ9"/>
<proteinExistence type="predicted"/>
<dbReference type="EMBL" id="VDMD01000001">
    <property type="protein sequence ID" value="TRM69526.1"/>
    <property type="molecule type" value="Genomic_DNA"/>
</dbReference>
<dbReference type="OrthoDB" id="10639062at2759"/>
<accession>A0A550CXJ9</accession>
<evidence type="ECO:0000313" key="2">
    <source>
        <dbReference type="Proteomes" id="UP000320762"/>
    </source>
</evidence>
<protein>
    <submittedName>
        <fullName evidence="1">Uncharacterized protein</fullName>
    </submittedName>
</protein>
<evidence type="ECO:0000313" key="1">
    <source>
        <dbReference type="EMBL" id="TRM69526.1"/>
    </source>
</evidence>
<gene>
    <name evidence="1" type="ORF">BD626DRAFT_13754</name>
</gene>
<dbReference type="Proteomes" id="UP000320762">
    <property type="component" value="Unassembled WGS sequence"/>
</dbReference>